<reference evidence="2" key="1">
    <citation type="journal article" date="2015" name="Front. Microbiol.">
        <title>Combining genomic sequencing methods to explore viral diversity and reveal potential virus-host interactions.</title>
        <authorList>
            <person name="Chow C.E."/>
            <person name="Winget D.M."/>
            <person name="White R.A.III."/>
            <person name="Hallam S.J."/>
            <person name="Suttle C.A."/>
        </authorList>
    </citation>
    <scope>NUCLEOTIDE SEQUENCE</scope>
    <source>
        <strain evidence="2">Anoxic3_1</strain>
    </source>
</reference>
<feature type="region of interest" description="Disordered" evidence="1">
    <location>
        <begin position="1"/>
        <end position="20"/>
    </location>
</feature>
<protein>
    <submittedName>
        <fullName evidence="2">Uncharacterized protein</fullName>
    </submittedName>
</protein>
<dbReference type="EMBL" id="KR029577">
    <property type="protein sequence ID" value="AKH45931.1"/>
    <property type="molecule type" value="Genomic_DNA"/>
</dbReference>
<organism evidence="2">
    <name type="scientific">uncultured marine virus</name>
    <dbReference type="NCBI Taxonomy" id="186617"/>
    <lineage>
        <taxon>Viruses</taxon>
        <taxon>environmental samples</taxon>
    </lineage>
</organism>
<sequence length="58" mass="6222">MSLHRLSSADGGPSTSTGIHRGHLAQGLQWRLYGAARALILLGPAHLHGANRRPLFRA</sequence>
<accession>A0A0F7L4M9</accession>
<evidence type="ECO:0000313" key="2">
    <source>
        <dbReference type="EMBL" id="AKH45931.1"/>
    </source>
</evidence>
<reference evidence="2" key="2">
    <citation type="submission" date="2015-03" db="EMBL/GenBank/DDBJ databases">
        <authorList>
            <person name="Chow C.-E.T."/>
            <person name="Winget D.M."/>
            <person name="White R.A.III."/>
            <person name="Hallam S.J."/>
            <person name="Suttle C.A."/>
        </authorList>
    </citation>
    <scope>NUCLEOTIDE SEQUENCE</scope>
    <source>
        <strain evidence="2">Anoxic3_1</strain>
    </source>
</reference>
<evidence type="ECO:0000256" key="1">
    <source>
        <dbReference type="SAM" id="MobiDB-lite"/>
    </source>
</evidence>
<name>A0A0F7L4M9_9VIRU</name>
<proteinExistence type="predicted"/>